<dbReference type="GO" id="GO:0000723">
    <property type="term" value="P:telomere maintenance"/>
    <property type="evidence" value="ECO:0007669"/>
    <property type="project" value="TreeGrafter"/>
</dbReference>
<dbReference type="InterPro" id="IPR011990">
    <property type="entry name" value="TPR-like_helical_dom_sf"/>
</dbReference>
<dbReference type="EMBL" id="CM010719">
    <property type="protein sequence ID" value="RZC61973.1"/>
    <property type="molecule type" value="Genomic_DNA"/>
</dbReference>
<keyword evidence="8" id="KW-1185">Reference proteome</keyword>
<dbReference type="InterPro" id="IPR057564">
    <property type="entry name" value="HEAT_ATR"/>
</dbReference>
<dbReference type="GO" id="GO:0005634">
    <property type="term" value="C:nucleus"/>
    <property type="evidence" value="ECO:0007669"/>
    <property type="project" value="UniProtKB-SubCell"/>
</dbReference>
<evidence type="ECO:0000256" key="5">
    <source>
        <dbReference type="ARBA" id="ARBA00023242"/>
    </source>
</evidence>
<protein>
    <recommendedName>
        <fullName evidence="6">FAT domain-containing protein</fullName>
    </recommendedName>
</protein>
<proteinExistence type="inferred from homology"/>
<dbReference type="Gramene" id="RZC61973">
    <property type="protein sequence ID" value="RZC61973"/>
    <property type="gene ID" value="C5167_023746"/>
</dbReference>
<feature type="domain" description="FAT" evidence="6">
    <location>
        <begin position="125"/>
        <end position="597"/>
    </location>
</feature>
<evidence type="ECO:0000256" key="1">
    <source>
        <dbReference type="ARBA" id="ARBA00004123"/>
    </source>
</evidence>
<keyword evidence="3" id="KW-0418">Kinase</keyword>
<keyword evidence="3" id="KW-0723">Serine/threonine-protein kinase</keyword>
<dbReference type="GO" id="GO:0004674">
    <property type="term" value="F:protein serine/threonine kinase activity"/>
    <property type="evidence" value="ECO:0007669"/>
    <property type="project" value="UniProtKB-KW"/>
</dbReference>
<comment type="similarity">
    <text evidence="2">Belongs to the PI3/PI4-kinase family. ATM subfamily.</text>
</comment>
<evidence type="ECO:0000313" key="8">
    <source>
        <dbReference type="Proteomes" id="UP000316621"/>
    </source>
</evidence>
<dbReference type="Pfam" id="PF23593">
    <property type="entry name" value="HEAT_ATR"/>
    <property type="match status" value="1"/>
</dbReference>
<dbReference type="Pfam" id="PF02259">
    <property type="entry name" value="FAT"/>
    <property type="match status" value="1"/>
</dbReference>
<dbReference type="GO" id="GO:0006281">
    <property type="term" value="P:DNA repair"/>
    <property type="evidence" value="ECO:0007669"/>
    <property type="project" value="TreeGrafter"/>
</dbReference>
<keyword evidence="3" id="KW-0808">Transferase</keyword>
<dbReference type="PROSITE" id="PS51189">
    <property type="entry name" value="FAT"/>
    <property type="match status" value="1"/>
</dbReference>
<evidence type="ECO:0000259" key="6">
    <source>
        <dbReference type="PROSITE" id="PS51189"/>
    </source>
</evidence>
<dbReference type="STRING" id="3469.A0A4Y7JLL5"/>
<gene>
    <name evidence="7" type="ORF">C5167_023746</name>
</gene>
<dbReference type="GO" id="GO:0005694">
    <property type="term" value="C:chromosome"/>
    <property type="evidence" value="ECO:0007669"/>
    <property type="project" value="TreeGrafter"/>
</dbReference>
<evidence type="ECO:0000256" key="3">
    <source>
        <dbReference type="ARBA" id="ARBA00022527"/>
    </source>
</evidence>
<evidence type="ECO:0000256" key="2">
    <source>
        <dbReference type="ARBA" id="ARBA00010769"/>
    </source>
</evidence>
<dbReference type="PANTHER" id="PTHR11139">
    <property type="entry name" value="ATAXIA TELANGIECTASIA MUTATED ATM -RELATED"/>
    <property type="match status" value="1"/>
</dbReference>
<dbReference type="InterPro" id="IPR050517">
    <property type="entry name" value="DDR_Repair_Kinase"/>
</dbReference>
<evidence type="ECO:0000313" key="7">
    <source>
        <dbReference type="EMBL" id="RZC61973.1"/>
    </source>
</evidence>
<dbReference type="Gene3D" id="1.25.40.10">
    <property type="entry name" value="Tetratricopeptide repeat domain"/>
    <property type="match status" value="1"/>
</dbReference>
<keyword evidence="5" id="KW-0539">Nucleus</keyword>
<evidence type="ECO:0000256" key="4">
    <source>
        <dbReference type="ARBA" id="ARBA00022763"/>
    </source>
</evidence>
<dbReference type="Proteomes" id="UP000316621">
    <property type="component" value="Chromosome 5"/>
</dbReference>
<comment type="subcellular location">
    <subcellularLocation>
        <location evidence="1">Nucleus</location>
    </subcellularLocation>
</comment>
<organism evidence="7 8">
    <name type="scientific">Papaver somniferum</name>
    <name type="common">Opium poppy</name>
    <dbReference type="NCBI Taxonomy" id="3469"/>
    <lineage>
        <taxon>Eukaryota</taxon>
        <taxon>Viridiplantae</taxon>
        <taxon>Streptophyta</taxon>
        <taxon>Embryophyta</taxon>
        <taxon>Tracheophyta</taxon>
        <taxon>Spermatophyta</taxon>
        <taxon>Magnoliopsida</taxon>
        <taxon>Ranunculales</taxon>
        <taxon>Papaveraceae</taxon>
        <taxon>Papaveroideae</taxon>
        <taxon>Papaver</taxon>
    </lineage>
</organism>
<dbReference type="PANTHER" id="PTHR11139:SF69">
    <property type="entry name" value="SERINE_THREONINE-PROTEIN KINASE ATR"/>
    <property type="match status" value="1"/>
</dbReference>
<reference evidence="7 8" key="1">
    <citation type="journal article" date="2018" name="Science">
        <title>The opium poppy genome and morphinan production.</title>
        <authorList>
            <person name="Guo L."/>
            <person name="Winzer T."/>
            <person name="Yang X."/>
            <person name="Li Y."/>
            <person name="Ning Z."/>
            <person name="He Z."/>
            <person name="Teodor R."/>
            <person name="Lu Y."/>
            <person name="Bowser T.A."/>
            <person name="Graham I.A."/>
            <person name="Ye K."/>
        </authorList>
    </citation>
    <scope>NUCLEOTIDE SEQUENCE [LARGE SCALE GENOMIC DNA]</scope>
    <source>
        <strain evidence="8">cv. HN1</strain>
        <tissue evidence="7">Leaves</tissue>
    </source>
</reference>
<keyword evidence="4" id="KW-0227">DNA damage</keyword>
<dbReference type="InterPro" id="IPR003151">
    <property type="entry name" value="PIK-rel_kinase_FAT"/>
</dbReference>
<name>A0A4Y7JLL5_PAPSO</name>
<sequence length="823" mass="93402">MAIQELLKIAGCQASLDDNTGAQTTQSRKAMYLLPYLVLNARCHSTAEAWLGITEEILSVLNVAAAENSEATVNGVMGWQSEVCIPAVFTLLDNLGQWVDDVSYPGRGFFPMQGLCTGSSYYESYVLEKSGSFNPAAQISSIFEDVSILMEIYSSLDEPDGLSGLAHLRKSLSLDNQLLLNKKAGNWAEILTSCEQSLHLEPTSIQRHSDVLNCLLNMCQLQAMVTHVDGLISRVPKYKKTWCMQGEQAAWWLGRWDLMDEYISGADEEGLHCSSFETLLAPLAAAGMASYIRAYPFVVMLHMLSELEDFRRLLVNDSFLEKSFHLDDRRFKKVIHNWENRMLETPILIVIYLPSLWTREPLLAFRRLVFSASDLDAHVGNCWLQYAKFCHSAGHSEIANRAILEAQSSGAAKAHMQKAKVLWNTRRSGGAIAELQRVLLKFPKEDVIGLYTKVRELQPRWEKGYFYMAKYYNELLVDARIWQEDVLLLYAKGLRWGHRNLYQAVPRLLTLWFDFGSNYYREGLSSNKQIKLVHLGVMRGCLKDLPRYQWLAVLPQLVPRICHQNEETVQIVKDIITSVLEDFPQQAFMDNGRSFKVSCSCKALCFHPGQPKARTINISTEFSSLKRMMPLGIVMPIQPALSVSLPMYENEMNTDPHNIDMFSASDLSTISGIGDAAEILSSLQKPKKPKDDLRKDARMHDGVCVSDQPSLAKYPESKISREPSEEALQPHLRCDPTDRGLWYHRVGSHTRGLRHILQDIHTAHGKFDRQKTNPVIKRIYDQCVKARSQRPTAWFKARVAHAHNAAVWSMVGPWRQAWGEYPI</sequence>
<dbReference type="InterPro" id="IPR014009">
    <property type="entry name" value="PIK_FAT"/>
</dbReference>
<dbReference type="AlphaFoldDB" id="A0A4Y7JLL5"/>
<dbReference type="GO" id="GO:0000077">
    <property type="term" value="P:DNA damage checkpoint signaling"/>
    <property type="evidence" value="ECO:0007669"/>
    <property type="project" value="TreeGrafter"/>
</dbReference>
<accession>A0A4Y7JLL5</accession>